<reference evidence="2" key="1">
    <citation type="submission" date="2023-07" db="EMBL/GenBank/DDBJ databases">
        <title>Dynamics of blaOXA-23 gene transmission in Acinetobacter spp. from contaminated veterinary surfaces.</title>
        <authorList>
            <person name="Moreira Da Silva J."/>
            <person name="Menezes J."/>
            <person name="Fernandes L."/>
            <person name="Marques C."/>
            <person name="Amaral A."/>
            <person name="Timofte D."/>
            <person name="Pomba C."/>
        </authorList>
    </citation>
    <scope>NUCLEOTIDE SEQUENCE</scope>
    <source>
        <strain evidence="2">CMVB11Z4A1</strain>
    </source>
</reference>
<dbReference type="EMBL" id="JAUUUS010000206">
    <property type="protein sequence ID" value="MDP1448032.1"/>
    <property type="molecule type" value="Genomic_DNA"/>
</dbReference>
<gene>
    <name evidence="2" type="ORF">Q8G51_09580</name>
</gene>
<comment type="caution">
    <text evidence="2">The sequence shown here is derived from an EMBL/GenBank/DDBJ whole genome shotgun (WGS) entry which is preliminary data.</text>
</comment>
<dbReference type="Pfam" id="PF03050">
    <property type="entry name" value="DDE_Tnp_IS66"/>
    <property type="match status" value="1"/>
</dbReference>
<evidence type="ECO:0000313" key="3">
    <source>
        <dbReference type="Proteomes" id="UP001242129"/>
    </source>
</evidence>
<feature type="non-terminal residue" evidence="2">
    <location>
        <position position="1"/>
    </location>
</feature>
<feature type="domain" description="Transposase IS66 central" evidence="1">
    <location>
        <begin position="1"/>
        <end position="92"/>
    </location>
</feature>
<dbReference type="InterPro" id="IPR004291">
    <property type="entry name" value="Transposase_IS66_central"/>
</dbReference>
<accession>A0AAW8ARM7</accession>
<evidence type="ECO:0000313" key="2">
    <source>
        <dbReference type="EMBL" id="MDP1448032.1"/>
    </source>
</evidence>
<protein>
    <submittedName>
        <fullName evidence="2">Transposase</fullName>
    </submittedName>
</protein>
<sequence>RSTLSDWIGRCGVELEPLANALKEVVLQQRVLHADETPVTIMRMGENNKKPKKGYVWAYATTQYNPVQAVIYDFQDSRSGQHAEEFLKGWQG</sequence>
<organism evidence="2 3">
    <name type="scientific">Acinetobacter lwoffii</name>
    <dbReference type="NCBI Taxonomy" id="28090"/>
    <lineage>
        <taxon>Bacteria</taxon>
        <taxon>Pseudomonadati</taxon>
        <taxon>Pseudomonadota</taxon>
        <taxon>Gammaproteobacteria</taxon>
        <taxon>Moraxellales</taxon>
        <taxon>Moraxellaceae</taxon>
        <taxon>Acinetobacter</taxon>
    </lineage>
</organism>
<dbReference type="InterPro" id="IPR052344">
    <property type="entry name" value="Transposase-related"/>
</dbReference>
<proteinExistence type="predicted"/>
<dbReference type="PANTHER" id="PTHR33678:SF1">
    <property type="entry name" value="BLL1576 PROTEIN"/>
    <property type="match status" value="1"/>
</dbReference>
<dbReference type="Proteomes" id="UP001242129">
    <property type="component" value="Unassembled WGS sequence"/>
</dbReference>
<dbReference type="AlphaFoldDB" id="A0AAW8ARM7"/>
<name>A0AAW8ARM7_ACILW</name>
<evidence type="ECO:0000259" key="1">
    <source>
        <dbReference type="Pfam" id="PF03050"/>
    </source>
</evidence>
<feature type="non-terminal residue" evidence="2">
    <location>
        <position position="92"/>
    </location>
</feature>
<dbReference type="PANTHER" id="PTHR33678">
    <property type="entry name" value="BLL1576 PROTEIN"/>
    <property type="match status" value="1"/>
</dbReference>
<dbReference type="RefSeq" id="WP_305158185.1">
    <property type="nucleotide sequence ID" value="NZ_JAUUUS010000206.1"/>
</dbReference>